<evidence type="ECO:0000256" key="6">
    <source>
        <dbReference type="ARBA" id="ARBA00023040"/>
    </source>
</evidence>
<dbReference type="SUPFAM" id="SSF53822">
    <property type="entry name" value="Periplasmic binding protein-like I"/>
    <property type="match status" value="1"/>
</dbReference>
<dbReference type="PRINTS" id="PR00248">
    <property type="entry name" value="GPCRMGR"/>
</dbReference>
<dbReference type="Gene3D" id="3.40.50.2300">
    <property type="match status" value="2"/>
</dbReference>
<keyword evidence="6" id="KW-0297">G-protein coupled receptor</keyword>
<dbReference type="PANTHER" id="PTHR24061:SF0">
    <property type="entry name" value="C-FAMILY ODORANT RECEPTOR OLFCT1"/>
    <property type="match status" value="1"/>
</dbReference>
<dbReference type="OMA" id="ITIVFHR"/>
<feature type="transmembrane region" description="Helical" evidence="11">
    <location>
        <begin position="36"/>
        <end position="59"/>
    </location>
</feature>
<dbReference type="Ensembl" id="ENSEBUT00000019766.1">
    <property type="protein sequence ID" value="ENSEBUP00000019190.1"/>
    <property type="gene ID" value="ENSEBUG00000011935.1"/>
</dbReference>
<dbReference type="InterPro" id="IPR038550">
    <property type="entry name" value="GPCR_3_9-Cys_sf"/>
</dbReference>
<evidence type="ECO:0000256" key="8">
    <source>
        <dbReference type="ARBA" id="ARBA00023170"/>
    </source>
</evidence>
<evidence type="ECO:0000313" key="14">
    <source>
        <dbReference type="Proteomes" id="UP000694388"/>
    </source>
</evidence>
<keyword evidence="8" id="KW-0675">Receptor</keyword>
<dbReference type="InterPro" id="IPR000337">
    <property type="entry name" value="GPCR_3"/>
</dbReference>
<dbReference type="InterPro" id="IPR000068">
    <property type="entry name" value="GPCR_3_Ca_sens_rcpt-rel"/>
</dbReference>
<evidence type="ECO:0000256" key="4">
    <source>
        <dbReference type="ARBA" id="ARBA00022729"/>
    </source>
</evidence>
<evidence type="ECO:0000259" key="12">
    <source>
        <dbReference type="PROSITE" id="PS50259"/>
    </source>
</evidence>
<dbReference type="InterPro" id="IPR028082">
    <property type="entry name" value="Peripla_BP_I"/>
</dbReference>
<keyword evidence="3 11" id="KW-0812">Transmembrane</keyword>
<organism evidence="13 14">
    <name type="scientific">Eptatretus burgeri</name>
    <name type="common">Inshore hagfish</name>
    <dbReference type="NCBI Taxonomy" id="7764"/>
    <lineage>
        <taxon>Eukaryota</taxon>
        <taxon>Metazoa</taxon>
        <taxon>Chordata</taxon>
        <taxon>Craniata</taxon>
        <taxon>Vertebrata</taxon>
        <taxon>Cyclostomata</taxon>
        <taxon>Myxini</taxon>
        <taxon>Myxiniformes</taxon>
        <taxon>Myxinidae</taxon>
        <taxon>Eptatretinae</taxon>
        <taxon>Eptatretus</taxon>
    </lineage>
</organism>
<dbReference type="Pfam" id="PF00003">
    <property type="entry name" value="7tm_3"/>
    <property type="match status" value="1"/>
</dbReference>
<feature type="transmembrane region" description="Helical" evidence="11">
    <location>
        <begin position="642"/>
        <end position="660"/>
    </location>
</feature>
<feature type="transmembrane region" description="Helical" evidence="11">
    <location>
        <begin position="575"/>
        <end position="597"/>
    </location>
</feature>
<name>A0A8C4QQQ6_EPTBU</name>
<keyword evidence="14" id="KW-1185">Reference proteome</keyword>
<reference evidence="13" key="1">
    <citation type="submission" date="2025-08" db="UniProtKB">
        <authorList>
            <consortium name="Ensembl"/>
        </authorList>
    </citation>
    <scope>IDENTIFICATION</scope>
</reference>
<dbReference type="InterPro" id="IPR017978">
    <property type="entry name" value="GPCR_3_C"/>
</dbReference>
<evidence type="ECO:0000256" key="5">
    <source>
        <dbReference type="ARBA" id="ARBA00022989"/>
    </source>
</evidence>
<feature type="transmembrane region" description="Helical" evidence="11">
    <location>
        <begin position="609"/>
        <end position="630"/>
    </location>
</feature>
<comment type="subcellular location">
    <subcellularLocation>
        <location evidence="1">Cell membrane</location>
        <topology evidence="1">Multi-pass membrane protein</topology>
    </subcellularLocation>
</comment>
<proteinExistence type="predicted"/>
<evidence type="ECO:0000256" key="11">
    <source>
        <dbReference type="SAM" id="Phobius"/>
    </source>
</evidence>
<keyword evidence="2" id="KW-1003">Cell membrane</keyword>
<evidence type="ECO:0000256" key="2">
    <source>
        <dbReference type="ARBA" id="ARBA00022475"/>
    </source>
</evidence>
<evidence type="ECO:0000256" key="1">
    <source>
        <dbReference type="ARBA" id="ARBA00004651"/>
    </source>
</evidence>
<dbReference type="PRINTS" id="PR00592">
    <property type="entry name" value="CASENSINGR"/>
</dbReference>
<dbReference type="Pfam" id="PF01094">
    <property type="entry name" value="ANF_receptor"/>
    <property type="match status" value="1"/>
</dbReference>
<dbReference type="PROSITE" id="PS50259">
    <property type="entry name" value="G_PROTEIN_RECEP_F3_4"/>
    <property type="match status" value="1"/>
</dbReference>
<dbReference type="PANTHER" id="PTHR24061">
    <property type="entry name" value="CALCIUM-SENSING RECEPTOR-RELATED"/>
    <property type="match status" value="1"/>
</dbReference>
<dbReference type="GO" id="GO:0005886">
    <property type="term" value="C:plasma membrane"/>
    <property type="evidence" value="ECO:0007669"/>
    <property type="project" value="UniProtKB-SubCell"/>
</dbReference>
<evidence type="ECO:0000313" key="13">
    <source>
        <dbReference type="Ensembl" id="ENSEBUP00000019190.1"/>
    </source>
</evidence>
<accession>A0A8C4QQQ6</accession>
<keyword evidence="7 11" id="KW-0472">Membrane</keyword>
<evidence type="ECO:0000256" key="7">
    <source>
        <dbReference type="ARBA" id="ARBA00023136"/>
    </source>
</evidence>
<dbReference type="Proteomes" id="UP000694388">
    <property type="component" value="Unplaced"/>
</dbReference>
<dbReference type="GO" id="GO:0004930">
    <property type="term" value="F:G protein-coupled receptor activity"/>
    <property type="evidence" value="ECO:0007669"/>
    <property type="project" value="UniProtKB-KW"/>
</dbReference>
<reference evidence="13" key="2">
    <citation type="submission" date="2025-09" db="UniProtKB">
        <authorList>
            <consortium name="Ensembl"/>
        </authorList>
    </citation>
    <scope>IDENTIFICATION</scope>
</reference>
<keyword evidence="5 11" id="KW-1133">Transmembrane helix</keyword>
<dbReference type="Gene3D" id="2.10.50.30">
    <property type="entry name" value="GPCR, family 3, nine cysteines domain"/>
    <property type="match status" value="1"/>
</dbReference>
<feature type="transmembrane region" description="Helical" evidence="11">
    <location>
        <begin position="732"/>
        <end position="752"/>
    </location>
</feature>
<feature type="domain" description="G-protein coupled receptors family 3 profile" evidence="12">
    <location>
        <begin position="573"/>
        <end position="822"/>
    </location>
</feature>
<dbReference type="FunFam" id="3.40.50.2300:FF:000016">
    <property type="entry name" value="Taste 1 receptor member 2"/>
    <property type="match status" value="1"/>
</dbReference>
<dbReference type="Pfam" id="PF07562">
    <property type="entry name" value="NCD3G"/>
    <property type="match status" value="1"/>
</dbReference>
<feature type="transmembrane region" description="Helical" evidence="11">
    <location>
        <begin position="799"/>
        <end position="819"/>
    </location>
</feature>
<dbReference type="InterPro" id="IPR011500">
    <property type="entry name" value="GPCR_3_9-Cys_dom"/>
</dbReference>
<protein>
    <recommendedName>
        <fullName evidence="12">G-protein coupled receptors family 3 profile domain-containing protein</fullName>
    </recommendedName>
</protein>
<dbReference type="SUPFAM" id="SSF57586">
    <property type="entry name" value="TNF receptor-like"/>
    <property type="match status" value="1"/>
</dbReference>
<dbReference type="AlphaFoldDB" id="A0A8C4QQQ6"/>
<dbReference type="GeneTree" id="ENSGT01150000286997"/>
<feature type="transmembrane region" description="Helical" evidence="11">
    <location>
        <begin position="681"/>
        <end position="706"/>
    </location>
</feature>
<keyword evidence="4" id="KW-0732">Signal</keyword>
<evidence type="ECO:0000256" key="3">
    <source>
        <dbReference type="ARBA" id="ARBA00022692"/>
    </source>
</evidence>
<evidence type="ECO:0000256" key="9">
    <source>
        <dbReference type="ARBA" id="ARBA00023180"/>
    </source>
</evidence>
<feature type="transmembrane region" description="Helical" evidence="11">
    <location>
        <begin position="767"/>
        <end position="787"/>
    </location>
</feature>
<evidence type="ECO:0000256" key="10">
    <source>
        <dbReference type="ARBA" id="ARBA00023224"/>
    </source>
</evidence>
<dbReference type="InterPro" id="IPR001828">
    <property type="entry name" value="ANF_lig-bd_rcpt"/>
</dbReference>
<keyword evidence="10" id="KW-0807">Transducer</keyword>
<keyword evidence="9" id="KW-0325">Glycoprotein</keyword>
<sequence length="874" mass="99270">MLFYNWHVGSCTEYRWLNRQRCWLIKFNIKWASHRILLACISFLHAAQFTKLLVFVLSFNSFNIRSFRWLMAMIFAIQEVNNNPLLLPNVTLGYMIYDACFNTHKAVKATVSFIGSELAPTQENICKPRAIIGSASSSFSSIVSRLLGPFYIPQVIIYTATCKCLSDKKEYPSFLRTVPSDAFQATAMARVVSHFQWIFIGALQNNDDYGQQGIAQFANEVENIGHFKIIKVENTKSFTAGDIVQKSKVSVIVVFSGERSFGPFVEELWKINITGKIWIASEDWATFKPYASERLAHIFQGTIGFALQRGSIPGFHEFIVNLWPFFQNSFSKFETALPHNNAFLLEFWEIAFNCSWRISTTKVQSCTGLEHPWNLKTEFTDVSHMRVTYHTYTATYAVAHALHDLHRCVPNLSPLNNGTCAKITNFKSWQLLYYLKKVTFSINKAETLFFDKNGDPPAVYEIVNWQKNNESALDFKVVGAFDSSYPQEQQLHFISQDIFWNDGSQKVPSSLCSNPCQPGTRKAARKGEPLCCHDCISCPQGQFSNETGKLKEVLMFYKLDNMAEEFLDFSDPMSITLLAILLIGMFMETVVFVMMYTKADLRRLNGENFEVNLLLLVVLGGCFFSALAFIGKPTDNLCSIRETCPCLLLSLAIICMLAKCTKRLIFSKGISILLIFYLRNLMLMTSVLCLCVFLFVLVFSFLWALVSDPKVNYNTTTHVGTIIIECTMTSPLWAYCSLTYLIILAILCLYFASKAHNKDSSLNEGKFITYNMLFLLMVVVAFIPAYISTQGKHTILTEMFAIIALAFAFLGCSFVPKCYKILKKNNTMVQDDVLDDDTIRAWEADKWSSIVKNVSTIGFHLFRAMDAVQTHIAN</sequence>